<reference evidence="1 2" key="1">
    <citation type="submission" date="2022-05" db="EMBL/GenBank/DDBJ databases">
        <title>Novel Pseudomonas spp. Isolated from a Rainbow Trout Aquaculture Facility.</title>
        <authorList>
            <person name="Testerman T."/>
            <person name="Graf J."/>
        </authorList>
    </citation>
    <scope>NUCLEOTIDE SEQUENCE [LARGE SCALE GENOMIC DNA]</scope>
    <source>
        <strain evidence="1 2">ID681</strain>
    </source>
</reference>
<organism evidence="1 2">
    <name type="scientific">Pseudomonas fontis</name>
    <dbReference type="NCBI Taxonomy" id="2942633"/>
    <lineage>
        <taxon>Bacteria</taxon>
        <taxon>Pseudomonadati</taxon>
        <taxon>Pseudomonadota</taxon>
        <taxon>Gammaproteobacteria</taxon>
        <taxon>Pseudomonadales</taxon>
        <taxon>Pseudomonadaceae</taxon>
        <taxon>Pseudomonas</taxon>
    </lineage>
</organism>
<dbReference type="EMBL" id="JAMDGY010000051">
    <property type="protein sequence ID" value="MDD0992131.1"/>
    <property type="molecule type" value="Genomic_DNA"/>
</dbReference>
<evidence type="ECO:0008006" key="3">
    <source>
        <dbReference type="Google" id="ProtNLM"/>
    </source>
</evidence>
<dbReference type="RefSeq" id="WP_273910537.1">
    <property type="nucleotide sequence ID" value="NZ_JAMDGX010000029.1"/>
</dbReference>
<sequence length="139" mass="15232">MSLDFQFDHLAFSTPGNSTLQASLQTLLGIAPGFRPPFPFPGQWLYQGDQALVHLIQRDEQTDTQFSHLALRTAQPASAVLARVRASGLAYQVAVVPEERVCQIFVNLPGGLVLELDSPLDNQGISITHDYQHTTHAPV</sequence>
<comment type="caution">
    <text evidence="1">The sequence shown here is derived from an EMBL/GenBank/DDBJ whole genome shotgun (WGS) entry which is preliminary data.</text>
</comment>
<dbReference type="Proteomes" id="UP001148203">
    <property type="component" value="Unassembled WGS sequence"/>
</dbReference>
<keyword evidence="2" id="KW-1185">Reference proteome</keyword>
<name>A0ABT5NVB7_9PSED</name>
<accession>A0ABT5NVB7</accession>
<dbReference type="Gene3D" id="3.10.180.10">
    <property type="entry name" value="2,3-Dihydroxybiphenyl 1,2-Dioxygenase, domain 1"/>
    <property type="match status" value="1"/>
</dbReference>
<protein>
    <recommendedName>
        <fullName evidence="3">VOC domain-containing protein</fullName>
    </recommendedName>
</protein>
<evidence type="ECO:0000313" key="2">
    <source>
        <dbReference type="Proteomes" id="UP001148203"/>
    </source>
</evidence>
<proteinExistence type="predicted"/>
<evidence type="ECO:0000313" key="1">
    <source>
        <dbReference type="EMBL" id="MDD0992131.1"/>
    </source>
</evidence>
<gene>
    <name evidence="1" type="ORF">M5G11_16485</name>
</gene>
<dbReference type="SUPFAM" id="SSF54593">
    <property type="entry name" value="Glyoxalase/Bleomycin resistance protein/Dihydroxybiphenyl dioxygenase"/>
    <property type="match status" value="1"/>
</dbReference>
<dbReference type="InterPro" id="IPR029068">
    <property type="entry name" value="Glyas_Bleomycin-R_OHBP_Dase"/>
</dbReference>